<evidence type="ECO:0000313" key="4">
    <source>
        <dbReference type="Proteomes" id="UP001153292"/>
    </source>
</evidence>
<sequence length="881" mass="103347">MPRKKQSHEEVLAKARLARRNRYAKIKADPALYALEREKEKKRYIKRKEEKKILRSTELTPRARNIQRKKWRENFRRQYQRKLLEKKRTEEVFILVSTNVGNVDDKNRYELRNSINSPQPSTSLDIDHKESVIQNLKKKIRTLKKYMANKAQKDKIEIELLKKKNNKYKKIILRLRKRLQSPNTKAKALLQDKTKIEEAKKKILFGEAMKKTLEDSYKALKSNTEKRAFHNTIMREKHILKKHKVLSEAQNFLLREKKQPHQKNVEYEKLKQDIQEFFERDNVSRATAGKKEFITRQKERKQKRYLLDNMKNLHKVFESEFRTVSYSYFCKQRPYWVLIPSVNQRDTCVCKIHANMELLIQALYKRRIIKHASINDVINFLCCGKNKCLIERCNLCENKTICYEEFDNKDLITFKQWQNSTTSYESKGIKKNKRIISKTKITTNPKEAVELLEQMIPKFLKHEGLRRWQFSAMKGLRENLKDNEGIIHIDFSENYALKYESEVQAFHFGGSRQELSLQTAVIYFIDKEGQFTNKSFCTVSENLRHDSAAVWGHLIPLLEFVKLANNNITTLHFLSDSPSSQYRNKTMFYVICKLNWYFDGLERITWNYTESAHGKGAADGVGAVVKRTADAAVAQGNDVATIEDFLRVVKENTQNINMATIDEYHIIEKDLLIPSEKLLNLKGTMKVHQVLWQKETESLIFREASCFSCVSTCKHTKFIGKLLYKDPNHPNVADKENNENNNRQTNPDTKPMRLATNTSNEPKVKIISNVLLSPRKNRTFGNISSSNVTMLTDIKPDNKMHLDPNIKIEEMVNIYNISGSEANFSGIYQEFIESSELEAIRDRYETDAFQTRKHQVSVSESEKCQCRNDDIDSDTSDYNIF</sequence>
<dbReference type="EMBL" id="OU963919">
    <property type="protein sequence ID" value="CAH0403804.1"/>
    <property type="molecule type" value="Genomic_DNA"/>
</dbReference>
<organism evidence="3 4">
    <name type="scientific">Chilo suppressalis</name>
    <name type="common">Asiatic rice borer moth</name>
    <dbReference type="NCBI Taxonomy" id="168631"/>
    <lineage>
        <taxon>Eukaryota</taxon>
        <taxon>Metazoa</taxon>
        <taxon>Ecdysozoa</taxon>
        <taxon>Arthropoda</taxon>
        <taxon>Hexapoda</taxon>
        <taxon>Insecta</taxon>
        <taxon>Pterygota</taxon>
        <taxon>Neoptera</taxon>
        <taxon>Endopterygota</taxon>
        <taxon>Lepidoptera</taxon>
        <taxon>Glossata</taxon>
        <taxon>Ditrysia</taxon>
        <taxon>Pyraloidea</taxon>
        <taxon>Crambidae</taxon>
        <taxon>Crambinae</taxon>
        <taxon>Chilo</taxon>
    </lineage>
</organism>
<evidence type="ECO:0000256" key="2">
    <source>
        <dbReference type="SAM" id="MobiDB-lite"/>
    </source>
</evidence>
<name>A0ABN8B5A1_CHISP</name>
<gene>
    <name evidence="3" type="ORF">CHILSU_LOCUS7093</name>
</gene>
<reference evidence="3" key="1">
    <citation type="submission" date="2021-12" db="EMBL/GenBank/DDBJ databases">
        <authorList>
            <person name="King R."/>
        </authorList>
    </citation>
    <scope>NUCLEOTIDE SEQUENCE</scope>
</reference>
<keyword evidence="1" id="KW-0175">Coiled coil</keyword>
<accession>A0ABN8B5A1</accession>
<feature type="coiled-coil region" evidence="1">
    <location>
        <begin position="133"/>
        <end position="178"/>
    </location>
</feature>
<feature type="region of interest" description="Disordered" evidence="2">
    <location>
        <begin position="730"/>
        <end position="756"/>
    </location>
</feature>
<proteinExistence type="predicted"/>
<evidence type="ECO:0000256" key="1">
    <source>
        <dbReference type="SAM" id="Coils"/>
    </source>
</evidence>
<dbReference type="PANTHER" id="PTHR46601:SF2">
    <property type="entry name" value="UBIQUITIN-LIKE PROTEASE FAMILY PROFILE DOMAIN-CONTAINING PROTEIN"/>
    <property type="match status" value="1"/>
</dbReference>
<keyword evidence="4" id="KW-1185">Reference proteome</keyword>
<dbReference type="Proteomes" id="UP001153292">
    <property type="component" value="Chromosome 26"/>
</dbReference>
<protein>
    <submittedName>
        <fullName evidence="3">Uncharacterized protein</fullName>
    </submittedName>
</protein>
<dbReference type="PANTHER" id="PTHR46601">
    <property type="entry name" value="ULP_PROTEASE DOMAIN-CONTAINING PROTEIN"/>
    <property type="match status" value="1"/>
</dbReference>
<evidence type="ECO:0000313" key="3">
    <source>
        <dbReference type="EMBL" id="CAH0403804.1"/>
    </source>
</evidence>